<dbReference type="Proteomes" id="UP000032544">
    <property type="component" value="Unassembled WGS sequence"/>
</dbReference>
<gene>
    <name evidence="1" type="ORF">LH29_10460</name>
</gene>
<dbReference type="AlphaFoldDB" id="A0A0D8JIQ8"/>
<name>A0A0D8JIQ8_9BACT</name>
<evidence type="ECO:0000313" key="2">
    <source>
        <dbReference type="Proteomes" id="UP000032544"/>
    </source>
</evidence>
<comment type="caution">
    <text evidence="1">The sequence shown here is derived from an EMBL/GenBank/DDBJ whole genome shotgun (WGS) entry which is preliminary data.</text>
</comment>
<evidence type="ECO:0000313" key="1">
    <source>
        <dbReference type="EMBL" id="KJF45728.1"/>
    </source>
</evidence>
<reference evidence="1 2" key="1">
    <citation type="submission" date="2014-09" db="EMBL/GenBank/DDBJ databases">
        <title>Draft Genome Sequence of Draconibacterium sp. JN14CK-3.</title>
        <authorList>
            <person name="Dong C."/>
            <person name="Lai Q."/>
            <person name="Shao Z."/>
        </authorList>
    </citation>
    <scope>NUCLEOTIDE SEQUENCE [LARGE SCALE GENOMIC DNA]</scope>
    <source>
        <strain evidence="1 2">JN14CK-3</strain>
    </source>
</reference>
<sequence>MFSCNTNNVVKNEQLPDSTLIAIRDGFDTRVAAYFEEQKDIPLSMWKSSGWNEPQRHSYPLIEYATVNLMFHQNIDSANTALVEYADYFINDPEKILHRDHFHWHSEMALRLIEFFGTNGIKTAGLIKPETENKLFEAVWLYAKRRQEDQVGANTKAEADHEISNTWYIYESENHHSQSFTTLWHFSKLIKDRPGFQDRKYDDGRTARQHFESWNEYLKIYFAERAKKGIYVEIMSRDYNHKSVKGMFNVYDFTTDPELKRKAEYYINLYFTYWGQEQIDGIAGGAKSRLYQDINQGTSEYGYLFFGIGEKPHFQSVLLSAMTTTYRPPLVVVDIVCDRKGRGVYEVKQHPLGLAKDGEYGPPVYHMRTDYGGILRYSYCTPDFVIGTCMYEARPREDWTLISSQNRSHGVIFAGHENAAILPQCEKTASNRAYNSQWSVQQKGTLICQKLETNQRAGRSVVWFSGEGLGNPIKEGNWIFTESEGAYAAVCVVDGGFTWEEEPGRTKGKWLVCEKEYSPVILEVDQKSNYKSFEEFRSKVKGNQLSFENNILKYKGIYDDEFTFYTDYSKSPEINGETVNYAPEKAYDSPFLKAEWNNGVVKIQKEERQLVLNFNE</sequence>
<accession>A0A0D8JIQ8</accession>
<keyword evidence="2" id="KW-1185">Reference proteome</keyword>
<dbReference type="STRING" id="1544798.LH29_10460"/>
<protein>
    <submittedName>
        <fullName evidence="1">Uncharacterized protein</fullName>
    </submittedName>
</protein>
<organism evidence="1 2">
    <name type="scientific">Draconibacterium sediminis</name>
    <dbReference type="NCBI Taxonomy" id="1544798"/>
    <lineage>
        <taxon>Bacteria</taxon>
        <taxon>Pseudomonadati</taxon>
        <taxon>Bacteroidota</taxon>
        <taxon>Bacteroidia</taxon>
        <taxon>Marinilabiliales</taxon>
        <taxon>Prolixibacteraceae</taxon>
        <taxon>Draconibacterium</taxon>
    </lineage>
</organism>
<dbReference type="EMBL" id="JRHC01000001">
    <property type="protein sequence ID" value="KJF45728.1"/>
    <property type="molecule type" value="Genomic_DNA"/>
</dbReference>
<proteinExistence type="predicted"/>